<evidence type="ECO:0000313" key="2">
    <source>
        <dbReference type="EMBL" id="GES22339.1"/>
    </source>
</evidence>
<accession>A0A5M3XQL9</accession>
<feature type="compositionally biased region" description="Low complexity" evidence="1">
    <location>
        <begin position="51"/>
        <end position="73"/>
    </location>
</feature>
<dbReference type="AlphaFoldDB" id="A0A5M3XQL9"/>
<proteinExistence type="predicted"/>
<organism evidence="2 3">
    <name type="scientific">Acrocarpospora pleiomorpha</name>
    <dbReference type="NCBI Taxonomy" id="90975"/>
    <lineage>
        <taxon>Bacteria</taxon>
        <taxon>Bacillati</taxon>
        <taxon>Actinomycetota</taxon>
        <taxon>Actinomycetes</taxon>
        <taxon>Streptosporangiales</taxon>
        <taxon>Streptosporangiaceae</taxon>
        <taxon>Acrocarpospora</taxon>
    </lineage>
</organism>
<dbReference type="EMBL" id="BLAF01000030">
    <property type="protein sequence ID" value="GES22339.1"/>
    <property type="molecule type" value="Genomic_DNA"/>
</dbReference>
<comment type="caution">
    <text evidence="2">The sequence shown here is derived from an EMBL/GenBank/DDBJ whole genome shotgun (WGS) entry which is preliminary data.</text>
</comment>
<evidence type="ECO:0000313" key="3">
    <source>
        <dbReference type="Proteomes" id="UP000377595"/>
    </source>
</evidence>
<feature type="region of interest" description="Disordered" evidence="1">
    <location>
        <begin position="50"/>
        <end position="80"/>
    </location>
</feature>
<protein>
    <submittedName>
        <fullName evidence="2">Uncharacterized protein</fullName>
    </submittedName>
</protein>
<dbReference type="Proteomes" id="UP000377595">
    <property type="component" value="Unassembled WGS sequence"/>
</dbReference>
<name>A0A5M3XQL9_9ACTN</name>
<sequence>MVLQVPATSIPGRLVESKASFSGLAMGPVLRRPETCHVGAMLPRSMAVSVAADDAQPSQSPAPAMASAPSTTAFPKPDDPDAQLRAAIAEGRTAIGCIGKWVVLDLKEGE</sequence>
<gene>
    <name evidence="2" type="ORF">Aple_052360</name>
</gene>
<keyword evidence="3" id="KW-1185">Reference proteome</keyword>
<reference evidence="2 3" key="1">
    <citation type="submission" date="2019-10" db="EMBL/GenBank/DDBJ databases">
        <title>Whole genome shotgun sequence of Acrocarpospora pleiomorpha NBRC 16267.</title>
        <authorList>
            <person name="Ichikawa N."/>
            <person name="Kimura A."/>
            <person name="Kitahashi Y."/>
            <person name="Komaki H."/>
            <person name="Oguchi A."/>
        </authorList>
    </citation>
    <scope>NUCLEOTIDE SEQUENCE [LARGE SCALE GENOMIC DNA]</scope>
    <source>
        <strain evidence="2 3">NBRC 16267</strain>
    </source>
</reference>
<evidence type="ECO:0000256" key="1">
    <source>
        <dbReference type="SAM" id="MobiDB-lite"/>
    </source>
</evidence>